<dbReference type="NCBIfam" id="TIGR01509">
    <property type="entry name" value="HAD-SF-IA-v3"/>
    <property type="match status" value="1"/>
</dbReference>
<sequence length="196" mass="22225">MASYKAVIFDMGDVLFTWNPQADTQVTHETLAHIVQSTTWNRYERGLLSAEQCYGQLSSDFAIPPSDLAETFKQTTGSLKPDSTMTMLLHRLKAQGYRLYMMTNIPQLDFDLLRNTEYVWHLFDRIFASGYVGMRKPDLEFYQWVLNVTGLTAAEGIFVDDKEENVAAAERVGMLAIHFRNAAATSKELQALLNLA</sequence>
<dbReference type="InterPro" id="IPR023198">
    <property type="entry name" value="PGP-like_dom2"/>
</dbReference>
<dbReference type="InterPro" id="IPR036412">
    <property type="entry name" value="HAD-like_sf"/>
</dbReference>
<protein>
    <submittedName>
        <fullName evidence="1">HAD-like protein</fullName>
    </submittedName>
</protein>
<dbReference type="Gene3D" id="1.10.150.240">
    <property type="entry name" value="Putative phosphatase, domain 2"/>
    <property type="match status" value="1"/>
</dbReference>
<dbReference type="EMBL" id="KZ851941">
    <property type="protein sequence ID" value="RDH16154.1"/>
    <property type="molecule type" value="Genomic_DNA"/>
</dbReference>
<dbReference type="SUPFAM" id="SSF56784">
    <property type="entry name" value="HAD-like"/>
    <property type="match status" value="1"/>
</dbReference>
<dbReference type="PANTHER" id="PTHR43611:SF3">
    <property type="entry name" value="FLAVIN MONONUCLEOTIDE HYDROLASE 1, CHLOROPLATIC"/>
    <property type="match status" value="1"/>
</dbReference>
<reference evidence="1 2" key="1">
    <citation type="submission" date="2018-07" db="EMBL/GenBank/DDBJ databases">
        <title>Section-level genome sequencing of Aspergillus section Nigri to investigate inter- and intra-species variation.</title>
        <authorList>
            <consortium name="DOE Joint Genome Institute"/>
            <person name="Vesth T.C."/>
            <person name="Nybo J.L."/>
            <person name="Theobald S."/>
            <person name="Frisvad J.C."/>
            <person name="Larsen T.O."/>
            <person name="Nielsen K.F."/>
            <person name="Hoof J.B."/>
            <person name="Brandl J."/>
            <person name="Salamov A."/>
            <person name="Riley R."/>
            <person name="Gladden J.M."/>
            <person name="Phatale P."/>
            <person name="Nielsen M.T."/>
            <person name="Lyhne E.K."/>
            <person name="Kogle M.E."/>
            <person name="Strasser K."/>
            <person name="McDonnell E."/>
            <person name="Barry K."/>
            <person name="Clum A."/>
            <person name="Chen C."/>
            <person name="Nolan M."/>
            <person name="Sandor L."/>
            <person name="Kuo A."/>
            <person name="Lipzen A."/>
            <person name="Hainaut M."/>
            <person name="Drula E."/>
            <person name="Tsang A."/>
            <person name="Magnuson J.K."/>
            <person name="Henrissat B."/>
            <person name="Wiebenga A."/>
            <person name="Simmons B.A."/>
            <person name="Makela M.R."/>
            <person name="De vries R.P."/>
            <person name="Grigoriev I.V."/>
            <person name="Mortensen U.H."/>
            <person name="Baker S.E."/>
            <person name="Andersen M.R."/>
        </authorList>
    </citation>
    <scope>NUCLEOTIDE SEQUENCE [LARGE SCALE GENOMIC DNA]</scope>
    <source>
        <strain evidence="1 2">ATCC 13496</strain>
    </source>
</reference>
<dbReference type="CDD" id="cd02603">
    <property type="entry name" value="HAD_sEH-N_like"/>
    <property type="match status" value="1"/>
</dbReference>
<dbReference type="InterPro" id="IPR006439">
    <property type="entry name" value="HAD-SF_hydro_IA"/>
</dbReference>
<accession>A0A370BKN8</accession>
<gene>
    <name evidence="1" type="ORF">M747DRAFT_358936</name>
</gene>
<dbReference type="AlphaFoldDB" id="A0A370BKN8"/>
<evidence type="ECO:0000313" key="1">
    <source>
        <dbReference type="EMBL" id="RDH16154.1"/>
    </source>
</evidence>
<dbReference type="PRINTS" id="PR00413">
    <property type="entry name" value="HADHALOGNASE"/>
</dbReference>
<dbReference type="GO" id="GO:0016791">
    <property type="term" value="F:phosphatase activity"/>
    <property type="evidence" value="ECO:0007669"/>
    <property type="project" value="UniProtKB-ARBA"/>
</dbReference>
<proteinExistence type="predicted"/>
<dbReference type="InterPro" id="IPR023214">
    <property type="entry name" value="HAD_sf"/>
</dbReference>
<dbReference type="Pfam" id="PF00702">
    <property type="entry name" value="Hydrolase"/>
    <property type="match status" value="1"/>
</dbReference>
<dbReference type="Gene3D" id="3.40.50.1000">
    <property type="entry name" value="HAD superfamily/HAD-like"/>
    <property type="match status" value="1"/>
</dbReference>
<dbReference type="SFLD" id="SFLDS00003">
    <property type="entry name" value="Haloacid_Dehalogenase"/>
    <property type="match status" value="1"/>
</dbReference>
<evidence type="ECO:0000313" key="2">
    <source>
        <dbReference type="Proteomes" id="UP000253845"/>
    </source>
</evidence>
<dbReference type="SFLD" id="SFLDG01129">
    <property type="entry name" value="C1.5:_HAD__Beta-PGM__Phosphata"/>
    <property type="match status" value="1"/>
</dbReference>
<dbReference type="PANTHER" id="PTHR43611">
    <property type="entry name" value="ALPHA-D-GLUCOSE 1-PHOSPHATE PHOSPHATASE"/>
    <property type="match status" value="1"/>
</dbReference>
<dbReference type="VEuPathDB" id="FungiDB:M747DRAFT_358936"/>
<dbReference type="Proteomes" id="UP000253845">
    <property type="component" value="Unassembled WGS sequence"/>
</dbReference>
<organism evidence="1 2">
    <name type="scientific">Aspergillus niger ATCC 13496</name>
    <dbReference type="NCBI Taxonomy" id="1353008"/>
    <lineage>
        <taxon>Eukaryota</taxon>
        <taxon>Fungi</taxon>
        <taxon>Dikarya</taxon>
        <taxon>Ascomycota</taxon>
        <taxon>Pezizomycotina</taxon>
        <taxon>Eurotiomycetes</taxon>
        <taxon>Eurotiomycetidae</taxon>
        <taxon>Eurotiales</taxon>
        <taxon>Aspergillaceae</taxon>
        <taxon>Aspergillus</taxon>
        <taxon>Aspergillus subgen. Circumdati</taxon>
    </lineage>
</organism>
<name>A0A370BKN8_ASPNG</name>